<dbReference type="PROSITE" id="PS50110">
    <property type="entry name" value="RESPONSE_REGULATORY"/>
    <property type="match status" value="1"/>
</dbReference>
<dbReference type="Proteomes" id="UP001057474">
    <property type="component" value="Plasmid pLlyPCM2298_2"/>
</dbReference>
<sequence length="323" mass="37527">MNLFNATITSFYHPTKIIFLDDNQAFLDAMALGFHEQDNIFMFTTPEGAMEFIKNSNTKEPQLTTMEEENSNLDLSTNSVTTTSNMINMLYDPTRFDHVAVLIVDYSMPSLNGVEFCKQFGDKSIFKILVTAEADKDIAINAFNEGIIDKFILKTHPNLLEQLKTYINELRNKFFINFSKNTFDNYSESLKVLLKSKTYKDLFERVAKQNHAVEYYLVDRVGSVLFLTKEGNPIWLLMSDQKKIKSQVDLLRDYGFPDELIIGIENKETLLFLFSENEYKEEITNWKKYIFKSKKLNDDYSFSIVKGNLTKSIDWDKVASYIK</sequence>
<geneLocation type="plasmid" evidence="3 4">
    <name>pLlyPCM2298_2</name>
</geneLocation>
<proteinExistence type="predicted"/>
<dbReference type="RefSeq" id="WP_252582796.1">
    <property type="nucleotide sequence ID" value="NZ_CP071529.1"/>
</dbReference>
<evidence type="ECO:0000256" key="1">
    <source>
        <dbReference type="PROSITE-ProRule" id="PRU00169"/>
    </source>
</evidence>
<dbReference type="Gene3D" id="3.40.50.2300">
    <property type="match status" value="1"/>
</dbReference>
<reference evidence="3" key="1">
    <citation type="submission" date="2021-03" db="EMBL/GenBank/DDBJ databases">
        <title>Legionella lytica PCM 2298.</title>
        <authorList>
            <person name="Koper P."/>
        </authorList>
    </citation>
    <scope>NUCLEOTIDE SEQUENCE</scope>
    <source>
        <strain evidence="3">PCM 2298</strain>
        <plasmid evidence="3">pLlyPCM2298_2</plasmid>
    </source>
</reference>
<keyword evidence="4" id="KW-1185">Reference proteome</keyword>
<evidence type="ECO:0000313" key="3">
    <source>
        <dbReference type="EMBL" id="USQ15557.1"/>
    </source>
</evidence>
<gene>
    <name evidence="3" type="ORF">J2N86_15525</name>
</gene>
<evidence type="ECO:0000259" key="2">
    <source>
        <dbReference type="PROSITE" id="PS50110"/>
    </source>
</evidence>
<keyword evidence="3" id="KW-0614">Plasmid</keyword>
<dbReference type="SUPFAM" id="SSF52172">
    <property type="entry name" value="CheY-like"/>
    <property type="match status" value="1"/>
</dbReference>
<keyword evidence="1" id="KW-0597">Phosphoprotein</keyword>
<dbReference type="Pfam" id="PF00072">
    <property type="entry name" value="Response_reg"/>
    <property type="match status" value="1"/>
</dbReference>
<accession>A0ABY4YDQ8</accession>
<name>A0ABY4YDQ8_9GAMM</name>
<organism evidence="3 4">
    <name type="scientific">Legionella lytica</name>
    <dbReference type="NCBI Taxonomy" id="96232"/>
    <lineage>
        <taxon>Bacteria</taxon>
        <taxon>Pseudomonadati</taxon>
        <taxon>Pseudomonadota</taxon>
        <taxon>Gammaproteobacteria</taxon>
        <taxon>Legionellales</taxon>
        <taxon>Legionellaceae</taxon>
        <taxon>Legionella</taxon>
    </lineage>
</organism>
<evidence type="ECO:0000313" key="4">
    <source>
        <dbReference type="Proteomes" id="UP001057474"/>
    </source>
</evidence>
<protein>
    <submittedName>
        <fullName evidence="3">Response regulator</fullName>
    </submittedName>
</protein>
<dbReference type="InterPro" id="IPR001789">
    <property type="entry name" value="Sig_transdc_resp-reg_receiver"/>
</dbReference>
<dbReference type="EMBL" id="CP071529">
    <property type="protein sequence ID" value="USQ15557.1"/>
    <property type="molecule type" value="Genomic_DNA"/>
</dbReference>
<feature type="modified residue" description="4-aspartylphosphate" evidence="1">
    <location>
        <position position="105"/>
    </location>
</feature>
<dbReference type="InterPro" id="IPR011006">
    <property type="entry name" value="CheY-like_superfamily"/>
</dbReference>
<feature type="domain" description="Response regulatory" evidence="2">
    <location>
        <begin position="16"/>
        <end position="168"/>
    </location>
</feature>